<proteinExistence type="predicted"/>
<dbReference type="InterPro" id="IPR013700">
    <property type="entry name" value="AflR"/>
</dbReference>
<keyword evidence="3" id="KW-0238">DNA-binding</keyword>
<keyword evidence="5" id="KW-0539">Nucleus</keyword>
<dbReference type="AlphaFoldDB" id="A0A698XPS4"/>
<feature type="compositionally biased region" description="Polar residues" evidence="6">
    <location>
        <begin position="231"/>
        <end position="253"/>
    </location>
</feature>
<dbReference type="Pfam" id="PF08493">
    <property type="entry name" value="AflR"/>
    <property type="match status" value="1"/>
</dbReference>
<evidence type="ECO:0000256" key="3">
    <source>
        <dbReference type="ARBA" id="ARBA00023125"/>
    </source>
</evidence>
<feature type="region of interest" description="Disordered" evidence="6">
    <location>
        <begin position="1"/>
        <end position="28"/>
    </location>
</feature>
<dbReference type="InterPro" id="IPR036864">
    <property type="entry name" value="Zn2-C6_fun-type_DNA-bd_sf"/>
</dbReference>
<keyword evidence="9" id="KW-1185">Reference proteome</keyword>
<reference evidence="9" key="1">
    <citation type="journal article" date="2015" name="Genome Announc.">
        <title>Draft genome sequence of Talaromyces cellulolyticus strain Y-94, a source of lignocellulosic biomass-degrading enzymes.</title>
        <authorList>
            <person name="Fujii T."/>
            <person name="Koike H."/>
            <person name="Sawayama S."/>
            <person name="Yano S."/>
            <person name="Inoue H."/>
        </authorList>
    </citation>
    <scope>NUCLEOTIDE SEQUENCE [LARGE SCALE GENOMIC DNA]</scope>
    <source>
        <strain evidence="9">Y-94</strain>
    </source>
</reference>
<keyword evidence="4" id="KW-0804">Transcription</keyword>
<dbReference type="Proteomes" id="UP000053095">
    <property type="component" value="Unassembled WGS sequence"/>
</dbReference>
<feature type="compositionally biased region" description="Low complexity" evidence="6">
    <location>
        <begin position="73"/>
        <end position="88"/>
    </location>
</feature>
<dbReference type="EMBL" id="DF933809">
    <property type="protein sequence ID" value="GAM33823.1"/>
    <property type="molecule type" value="Genomic_DNA"/>
</dbReference>
<dbReference type="GO" id="GO:0045122">
    <property type="term" value="P:aflatoxin biosynthetic process"/>
    <property type="evidence" value="ECO:0007669"/>
    <property type="project" value="InterPro"/>
</dbReference>
<feature type="region of interest" description="Disordered" evidence="6">
    <location>
        <begin position="229"/>
        <end position="253"/>
    </location>
</feature>
<feature type="region of interest" description="Disordered" evidence="6">
    <location>
        <begin position="353"/>
        <end position="374"/>
    </location>
</feature>
<gene>
    <name evidence="8" type="ORF">TCE0_013r01001</name>
</gene>
<dbReference type="Pfam" id="PF00172">
    <property type="entry name" value="Zn_clus"/>
    <property type="match status" value="1"/>
</dbReference>
<sequence length="484" mass="52217">MEDRRSPSRVQPASTKGRGPTPAAPKLRDSCHACAASKLKCNKEKPTCARCAKRGITCEYLATKRGGRKHTNRNTNSTTDSNRASPSNTAPPPPQPLNVTQFMPPRTTWFTAATSVPGTVAHGSPIPIQTSPRPSSTAIDIPPPMLSPVDHPMSGSITDLTTDLDEFFATPNSFSIPELSDTDILSQSHFFPTPLDSGTGSNITSNNSSENLFENFHLFQDGIPDFPAFSKPSSISDNQGSPFDAQSSNTSTRGTDSLCYCLVRALGLMKQLFPNPTSNFTSAMEDVDQQQQQLNISPPSIQTVISKNQDTIEAISTMLNCSCAHDGYLLTIMSLIVFKVLGWYAAAAAPKAVSTDDDNSGLSTPSTSHSRKLSHSEMVIQDATVVGSYCLEGADADRMAAQLVLSELHRVQRLVNQLSAKLKLQIAHETRLNSESSSHGSSYKSDESDLTVPLSAVTLDQIIVDLRKRLRALSVNIAEGLRSH</sequence>
<dbReference type="GO" id="GO:0005634">
    <property type="term" value="C:nucleus"/>
    <property type="evidence" value="ECO:0007669"/>
    <property type="project" value="InterPro"/>
</dbReference>
<evidence type="ECO:0000256" key="1">
    <source>
        <dbReference type="ARBA" id="ARBA00022723"/>
    </source>
</evidence>
<dbReference type="PANTHER" id="PTHR31069:SF31">
    <property type="entry name" value="MONODICTYPHENONE CLUSTER TRANSCRIPTION FACTOR-RELATED"/>
    <property type="match status" value="1"/>
</dbReference>
<dbReference type="SUPFAM" id="SSF57701">
    <property type="entry name" value="Zn2/Cys6 DNA-binding domain"/>
    <property type="match status" value="1"/>
</dbReference>
<accession>A0A698XPS4</accession>
<dbReference type="PROSITE" id="PS50048">
    <property type="entry name" value="ZN2_CY6_FUNGAL_2"/>
    <property type="match status" value="1"/>
</dbReference>
<name>A0A698XPS4_TALPI</name>
<dbReference type="InterPro" id="IPR001138">
    <property type="entry name" value="Zn2Cys6_DnaBD"/>
</dbReference>
<dbReference type="GO" id="GO:0008270">
    <property type="term" value="F:zinc ion binding"/>
    <property type="evidence" value="ECO:0007669"/>
    <property type="project" value="InterPro"/>
</dbReference>
<evidence type="ECO:0000256" key="6">
    <source>
        <dbReference type="SAM" id="MobiDB-lite"/>
    </source>
</evidence>
<organism evidence="8 9">
    <name type="scientific">Talaromyces pinophilus</name>
    <name type="common">Penicillium pinophilum</name>
    <dbReference type="NCBI Taxonomy" id="128442"/>
    <lineage>
        <taxon>Eukaryota</taxon>
        <taxon>Fungi</taxon>
        <taxon>Dikarya</taxon>
        <taxon>Ascomycota</taxon>
        <taxon>Pezizomycotina</taxon>
        <taxon>Eurotiomycetes</taxon>
        <taxon>Eurotiomycetidae</taxon>
        <taxon>Eurotiales</taxon>
        <taxon>Trichocomaceae</taxon>
        <taxon>Talaromyces</taxon>
        <taxon>Talaromyces sect. Talaromyces</taxon>
    </lineage>
</organism>
<keyword evidence="1" id="KW-0479">Metal-binding</keyword>
<dbReference type="GO" id="GO:0000981">
    <property type="term" value="F:DNA-binding transcription factor activity, RNA polymerase II-specific"/>
    <property type="evidence" value="ECO:0007669"/>
    <property type="project" value="InterPro"/>
</dbReference>
<dbReference type="PRINTS" id="PR00755">
    <property type="entry name" value="AFLATOXINBRP"/>
</dbReference>
<evidence type="ECO:0000256" key="2">
    <source>
        <dbReference type="ARBA" id="ARBA00023015"/>
    </source>
</evidence>
<dbReference type="Gene3D" id="4.10.240.10">
    <property type="entry name" value="Zn(2)-C6 fungal-type DNA-binding domain"/>
    <property type="match status" value="1"/>
</dbReference>
<dbReference type="GO" id="GO:0003677">
    <property type="term" value="F:DNA binding"/>
    <property type="evidence" value="ECO:0007669"/>
    <property type="project" value="UniProtKB-KW"/>
</dbReference>
<evidence type="ECO:0000259" key="7">
    <source>
        <dbReference type="PROSITE" id="PS50048"/>
    </source>
</evidence>
<dbReference type="SMART" id="SM00066">
    <property type="entry name" value="GAL4"/>
    <property type="match status" value="1"/>
</dbReference>
<protein>
    <submittedName>
        <fullName evidence="8">C6 transcription factor</fullName>
    </submittedName>
</protein>
<evidence type="ECO:0000256" key="4">
    <source>
        <dbReference type="ARBA" id="ARBA00023163"/>
    </source>
</evidence>
<dbReference type="PROSITE" id="PS00463">
    <property type="entry name" value="ZN2_CY6_FUNGAL_1"/>
    <property type="match status" value="1"/>
</dbReference>
<evidence type="ECO:0000256" key="5">
    <source>
        <dbReference type="ARBA" id="ARBA00023242"/>
    </source>
</evidence>
<feature type="domain" description="Zn(2)-C6 fungal-type" evidence="7">
    <location>
        <begin position="30"/>
        <end position="60"/>
    </location>
</feature>
<feature type="region of interest" description="Disordered" evidence="6">
    <location>
        <begin position="67"/>
        <end position="98"/>
    </location>
</feature>
<dbReference type="PANTHER" id="PTHR31069">
    <property type="entry name" value="OLEATE-ACTIVATED TRANSCRIPTION FACTOR 1-RELATED"/>
    <property type="match status" value="1"/>
</dbReference>
<dbReference type="CDD" id="cd00067">
    <property type="entry name" value="GAL4"/>
    <property type="match status" value="1"/>
</dbReference>
<evidence type="ECO:0000313" key="8">
    <source>
        <dbReference type="EMBL" id="GAM33823.1"/>
    </source>
</evidence>
<keyword evidence="2" id="KW-0805">Transcription regulation</keyword>
<evidence type="ECO:0000313" key="9">
    <source>
        <dbReference type="Proteomes" id="UP000053095"/>
    </source>
</evidence>
<dbReference type="InterPro" id="IPR050675">
    <property type="entry name" value="OAF3"/>
</dbReference>